<evidence type="ECO:0000259" key="1">
    <source>
        <dbReference type="Pfam" id="PF00534"/>
    </source>
</evidence>
<dbReference type="GO" id="GO:0016757">
    <property type="term" value="F:glycosyltransferase activity"/>
    <property type="evidence" value="ECO:0007669"/>
    <property type="project" value="InterPro"/>
</dbReference>
<dbReference type="RefSeq" id="WP_157192435.1">
    <property type="nucleotide sequence ID" value="NZ_CP046621.1"/>
</dbReference>
<dbReference type="PANTHER" id="PTHR45947:SF15">
    <property type="entry name" value="TEICHURONIC ACID BIOSYNTHESIS GLYCOSYLTRANSFERASE TUAC-RELATED"/>
    <property type="match status" value="1"/>
</dbReference>
<dbReference type="Proteomes" id="UP000426235">
    <property type="component" value="Chromosome"/>
</dbReference>
<dbReference type="PANTHER" id="PTHR45947">
    <property type="entry name" value="SULFOQUINOVOSYL TRANSFERASE SQD2"/>
    <property type="match status" value="1"/>
</dbReference>
<gene>
    <name evidence="2" type="ORF">GPJ81_12365</name>
</gene>
<reference evidence="2" key="1">
    <citation type="submission" date="2019-12" db="EMBL/GenBank/DDBJ databases">
        <title>Hybrid Genome Assemblies of two High G+C Isolates from Undergraduate Microbiology Courses.</title>
        <authorList>
            <person name="Ne Ville C.J."/>
            <person name="Enright D."/>
            <person name="Hernandez I."/>
            <person name="Dodsworth J."/>
            <person name="Orwin P.M."/>
        </authorList>
    </citation>
    <scope>NUCLEOTIDE SEQUENCE [LARGE SCALE GENOMIC DNA]</scope>
    <source>
        <strain evidence="2">Neo</strain>
    </source>
</reference>
<dbReference type="EMBL" id="CP046621">
    <property type="protein sequence ID" value="QGW77443.1"/>
    <property type="molecule type" value="Genomic_DNA"/>
</dbReference>
<name>A0A6I6GSI9_9PSED</name>
<accession>A0A6I6GSI9</accession>
<dbReference type="Pfam" id="PF00534">
    <property type="entry name" value="Glycos_transf_1"/>
    <property type="match status" value="1"/>
</dbReference>
<proteinExistence type="predicted"/>
<evidence type="ECO:0000313" key="2">
    <source>
        <dbReference type="EMBL" id="QGW77443.1"/>
    </source>
</evidence>
<evidence type="ECO:0000313" key="3">
    <source>
        <dbReference type="Proteomes" id="UP000426235"/>
    </source>
</evidence>
<dbReference type="Gene3D" id="3.40.50.2000">
    <property type="entry name" value="Glycogen Phosphorylase B"/>
    <property type="match status" value="2"/>
</dbReference>
<dbReference type="AlphaFoldDB" id="A0A6I6GSI9"/>
<keyword evidence="3" id="KW-1185">Reference proteome</keyword>
<dbReference type="InterPro" id="IPR050194">
    <property type="entry name" value="Glycosyltransferase_grp1"/>
</dbReference>
<dbReference type="InterPro" id="IPR001296">
    <property type="entry name" value="Glyco_trans_1"/>
</dbReference>
<protein>
    <submittedName>
        <fullName evidence="2">Glycosyltransferase</fullName>
    </submittedName>
</protein>
<sequence>MRIAYFINQYPKVSHSFIRREILALERQGIEIQRIALRGWDAELQDAEDLSERDKTRYVLQDGVKGLLVPLLQVLRARPRHFGSALWLALRMGLRADRPWPYHLVYLAEACRVVQWLQAYGAEHVHAHFGTNSTEVVMLANVLGGPAYSFTVHGPEEFDKPQFLYLGEKVRRAAFVAAVSSYGRSQLFRWVAHEHWAKVKVVHCGLERMFHEVPAVMAANVPRLVCVGRLCEQKGQLLLLEAARLLAAQSVVFEIVLAGDGEMRADIEALIVRHELQAQVRITGWISSAQVRDEILAARALVLPSFAEGLPVVIMEAMALRRPVLTTYVAGIPELVRQGENGWLFPAGAVEELAAAMADCLAQPVDTLQRMGEAAYQRVLQRHDIDSEAARLAGYFKASA</sequence>
<feature type="domain" description="Glycosyl transferase family 1" evidence="1">
    <location>
        <begin position="222"/>
        <end position="378"/>
    </location>
</feature>
<organism evidence="2 3">
    <name type="scientific">Pseudomonas alkylphenolica</name>
    <dbReference type="NCBI Taxonomy" id="237609"/>
    <lineage>
        <taxon>Bacteria</taxon>
        <taxon>Pseudomonadati</taxon>
        <taxon>Pseudomonadota</taxon>
        <taxon>Gammaproteobacteria</taxon>
        <taxon>Pseudomonadales</taxon>
        <taxon>Pseudomonadaceae</taxon>
        <taxon>Pseudomonas</taxon>
    </lineage>
</organism>
<dbReference type="SUPFAM" id="SSF53756">
    <property type="entry name" value="UDP-Glycosyltransferase/glycogen phosphorylase"/>
    <property type="match status" value="1"/>
</dbReference>